<evidence type="ECO:0000313" key="1">
    <source>
        <dbReference type="EMBL" id="KIM73695.1"/>
    </source>
</evidence>
<gene>
    <name evidence="1" type="ORF">PILCRDRAFT_723150</name>
</gene>
<accession>A0A0C3EM89</accession>
<name>A0A0C3EM89_PILCF</name>
<dbReference type="EMBL" id="KN833076">
    <property type="protein sequence ID" value="KIM73695.1"/>
    <property type="molecule type" value="Genomic_DNA"/>
</dbReference>
<reference evidence="2" key="2">
    <citation type="submission" date="2015-01" db="EMBL/GenBank/DDBJ databases">
        <title>Evolutionary Origins and Diversification of the Mycorrhizal Mutualists.</title>
        <authorList>
            <consortium name="DOE Joint Genome Institute"/>
            <consortium name="Mycorrhizal Genomics Consortium"/>
            <person name="Kohler A."/>
            <person name="Kuo A."/>
            <person name="Nagy L.G."/>
            <person name="Floudas D."/>
            <person name="Copeland A."/>
            <person name="Barry K.W."/>
            <person name="Cichocki N."/>
            <person name="Veneault-Fourrey C."/>
            <person name="LaButti K."/>
            <person name="Lindquist E.A."/>
            <person name="Lipzen A."/>
            <person name="Lundell T."/>
            <person name="Morin E."/>
            <person name="Murat C."/>
            <person name="Riley R."/>
            <person name="Ohm R."/>
            <person name="Sun H."/>
            <person name="Tunlid A."/>
            <person name="Henrissat B."/>
            <person name="Grigoriev I.V."/>
            <person name="Hibbett D.S."/>
            <person name="Martin F."/>
        </authorList>
    </citation>
    <scope>NUCLEOTIDE SEQUENCE [LARGE SCALE GENOMIC DNA]</scope>
    <source>
        <strain evidence="2">F 1598</strain>
    </source>
</reference>
<evidence type="ECO:0000313" key="2">
    <source>
        <dbReference type="Proteomes" id="UP000054166"/>
    </source>
</evidence>
<dbReference type="Proteomes" id="UP000054166">
    <property type="component" value="Unassembled WGS sequence"/>
</dbReference>
<keyword evidence="2" id="KW-1185">Reference proteome</keyword>
<reference evidence="1 2" key="1">
    <citation type="submission" date="2014-04" db="EMBL/GenBank/DDBJ databases">
        <authorList>
            <consortium name="DOE Joint Genome Institute"/>
            <person name="Kuo A."/>
            <person name="Tarkka M."/>
            <person name="Buscot F."/>
            <person name="Kohler A."/>
            <person name="Nagy L.G."/>
            <person name="Floudas D."/>
            <person name="Copeland A."/>
            <person name="Barry K.W."/>
            <person name="Cichocki N."/>
            <person name="Veneault-Fourrey C."/>
            <person name="LaButti K."/>
            <person name="Lindquist E.A."/>
            <person name="Lipzen A."/>
            <person name="Lundell T."/>
            <person name="Morin E."/>
            <person name="Murat C."/>
            <person name="Sun H."/>
            <person name="Tunlid A."/>
            <person name="Henrissat B."/>
            <person name="Grigoriev I.V."/>
            <person name="Hibbett D.S."/>
            <person name="Martin F."/>
            <person name="Nordberg H.P."/>
            <person name="Cantor M.N."/>
            <person name="Hua S.X."/>
        </authorList>
    </citation>
    <scope>NUCLEOTIDE SEQUENCE [LARGE SCALE GENOMIC DNA]</scope>
    <source>
        <strain evidence="1 2">F 1598</strain>
    </source>
</reference>
<dbReference type="HOGENOM" id="CLU_2097737_0_0_1"/>
<proteinExistence type="predicted"/>
<sequence length="116" mass="13160">MAARHYTLPYFKKFAATKTTNCPMLPYLRPLDQVAIDLLWLPNRANEPKIADRGREPARNCYATGALTQVPTPESSFRRTGRSKVRPIVFSISVNSRPLTVMIPVFPNLRVTMVNE</sequence>
<organism evidence="1 2">
    <name type="scientific">Piloderma croceum (strain F 1598)</name>
    <dbReference type="NCBI Taxonomy" id="765440"/>
    <lineage>
        <taxon>Eukaryota</taxon>
        <taxon>Fungi</taxon>
        <taxon>Dikarya</taxon>
        <taxon>Basidiomycota</taxon>
        <taxon>Agaricomycotina</taxon>
        <taxon>Agaricomycetes</taxon>
        <taxon>Agaricomycetidae</taxon>
        <taxon>Atheliales</taxon>
        <taxon>Atheliaceae</taxon>
        <taxon>Piloderma</taxon>
    </lineage>
</organism>
<dbReference type="AlphaFoldDB" id="A0A0C3EM89"/>
<protein>
    <submittedName>
        <fullName evidence="1">Uncharacterized protein</fullName>
    </submittedName>
</protein>
<dbReference type="InParanoid" id="A0A0C3EM89"/>